<dbReference type="Gene3D" id="3.40.50.300">
    <property type="entry name" value="P-loop containing nucleotide triphosphate hydrolases"/>
    <property type="match status" value="1"/>
</dbReference>
<dbReference type="Pfam" id="PF00664">
    <property type="entry name" value="ABC_membrane"/>
    <property type="match status" value="1"/>
</dbReference>
<dbReference type="PROSITE" id="PS50929">
    <property type="entry name" value="ABC_TM1F"/>
    <property type="match status" value="1"/>
</dbReference>
<dbReference type="GO" id="GO:0005524">
    <property type="term" value="F:ATP binding"/>
    <property type="evidence" value="ECO:0007669"/>
    <property type="project" value="UniProtKB-KW"/>
</dbReference>
<evidence type="ECO:0000256" key="3">
    <source>
        <dbReference type="ARBA" id="ARBA00022741"/>
    </source>
</evidence>
<dbReference type="Gene3D" id="1.20.1560.10">
    <property type="entry name" value="ABC transporter type 1, transmembrane domain"/>
    <property type="match status" value="1"/>
</dbReference>
<dbReference type="PANTHER" id="PTHR24221">
    <property type="entry name" value="ATP-BINDING CASSETTE SUB-FAMILY B"/>
    <property type="match status" value="1"/>
</dbReference>
<dbReference type="PANTHER" id="PTHR24221:SF654">
    <property type="entry name" value="ATP-BINDING CASSETTE SUB-FAMILY B MEMBER 6"/>
    <property type="match status" value="1"/>
</dbReference>
<sequence length="532" mass="60191">MSIYGGNMKKQKIFLKNKQLLGFYLVVGVLFSVISVVAPSISGELVNAVIYRQGDVKVYLFLLVLTYILLLLFSIADQYFFQYFQIKEKNAMRNELFQASLKRGNQEKEQIAAFTSFVNNDVPNIVENYYGGTVDIIKCVCIIICVALELFQIHWLLAVIIFGSSILIIMIPNIMRGYASKNRKNYGEALEKFNAVQQSLLSGAETVKVCLYRSNAKRMIENKNNEIEKEEKRLRNCQVSVYGLAGGMQILKRFLILAVGVYLIYRNIIKVGGLLVAVQLAEVLAAPAETLAYLLNAKNEARPLVEKYEQLAETEEDRGKTDINDIEDICVEHLSYGRNGVKIIKDVSFTFEKGRKYMLTGSSGSGKSTFLRLIGKLQEGTYQGNIRINGILLEEINMDSLYGKMGIVFQEPYLFGFSLKENIIMGRNVKDSDYEAILKKLNLGYLLERFSDVELDTEMVAKLSGGEKQRIALARAMVGKPQVYLLDEITSSLDEQNAREMEEILLAEDAMVLYVCHKIIPELKGQYEMLTF</sequence>
<dbReference type="InterPro" id="IPR003593">
    <property type="entry name" value="AAA+_ATPase"/>
</dbReference>
<dbReference type="SUPFAM" id="SSF90123">
    <property type="entry name" value="ABC transporter transmembrane region"/>
    <property type="match status" value="1"/>
</dbReference>
<evidence type="ECO:0000256" key="6">
    <source>
        <dbReference type="ARBA" id="ARBA00023136"/>
    </source>
</evidence>
<evidence type="ECO:0000259" key="10">
    <source>
        <dbReference type="PROSITE" id="PS50929"/>
    </source>
</evidence>
<gene>
    <name evidence="11" type="ORF">DW707_15730</name>
</gene>
<dbReference type="Pfam" id="PF00005">
    <property type="entry name" value="ABC_tran"/>
    <property type="match status" value="1"/>
</dbReference>
<keyword evidence="7" id="KW-0175">Coiled coil</keyword>
<reference evidence="11 12" key="1">
    <citation type="submission" date="2018-08" db="EMBL/GenBank/DDBJ databases">
        <title>A genome reference for cultivated species of the human gut microbiota.</title>
        <authorList>
            <person name="Zou Y."/>
            <person name="Xue W."/>
            <person name="Luo G."/>
        </authorList>
    </citation>
    <scope>NUCLEOTIDE SEQUENCE [LARGE SCALE GENOMIC DNA]</scope>
    <source>
        <strain evidence="11 12">AM27-11</strain>
    </source>
</reference>
<dbReference type="EMBL" id="QSKW01000035">
    <property type="protein sequence ID" value="RHE92309.1"/>
    <property type="molecule type" value="Genomic_DNA"/>
</dbReference>
<dbReference type="InterPro" id="IPR027417">
    <property type="entry name" value="P-loop_NTPase"/>
</dbReference>
<feature type="domain" description="ABC transporter" evidence="9">
    <location>
        <begin position="329"/>
        <end position="532"/>
    </location>
</feature>
<feature type="transmembrane region" description="Helical" evidence="8">
    <location>
        <begin position="58"/>
        <end position="81"/>
    </location>
</feature>
<dbReference type="SMART" id="SM00382">
    <property type="entry name" value="AAA"/>
    <property type="match status" value="1"/>
</dbReference>
<dbReference type="PROSITE" id="PS50893">
    <property type="entry name" value="ABC_TRANSPORTER_2"/>
    <property type="match status" value="1"/>
</dbReference>
<dbReference type="InterPro" id="IPR039421">
    <property type="entry name" value="Type_1_exporter"/>
</dbReference>
<dbReference type="SUPFAM" id="SSF52540">
    <property type="entry name" value="P-loop containing nucleoside triphosphate hydrolases"/>
    <property type="match status" value="1"/>
</dbReference>
<evidence type="ECO:0000259" key="9">
    <source>
        <dbReference type="PROSITE" id="PS50893"/>
    </source>
</evidence>
<protein>
    <submittedName>
        <fullName evidence="11">ABC transporter ATP-binding protein</fullName>
    </submittedName>
</protein>
<evidence type="ECO:0000256" key="4">
    <source>
        <dbReference type="ARBA" id="ARBA00022840"/>
    </source>
</evidence>
<keyword evidence="4 11" id="KW-0067">ATP-binding</keyword>
<keyword evidence="2 8" id="KW-0812">Transmembrane</keyword>
<evidence type="ECO:0000256" key="5">
    <source>
        <dbReference type="ARBA" id="ARBA00022989"/>
    </source>
</evidence>
<feature type="coiled-coil region" evidence="7">
    <location>
        <begin position="213"/>
        <end position="240"/>
    </location>
</feature>
<evidence type="ECO:0000313" key="11">
    <source>
        <dbReference type="EMBL" id="RHE92309.1"/>
    </source>
</evidence>
<comment type="subcellular location">
    <subcellularLocation>
        <location evidence="1">Cell membrane</location>
        <topology evidence="1">Multi-pass membrane protein</topology>
    </subcellularLocation>
</comment>
<feature type="transmembrane region" description="Helical" evidence="8">
    <location>
        <begin position="155"/>
        <end position="175"/>
    </location>
</feature>
<keyword evidence="6 8" id="KW-0472">Membrane</keyword>
<dbReference type="Proteomes" id="UP000286271">
    <property type="component" value="Unassembled WGS sequence"/>
</dbReference>
<dbReference type="GO" id="GO:0034040">
    <property type="term" value="F:ATPase-coupled lipid transmembrane transporter activity"/>
    <property type="evidence" value="ECO:0007669"/>
    <property type="project" value="TreeGrafter"/>
</dbReference>
<dbReference type="PROSITE" id="PS00211">
    <property type="entry name" value="ABC_TRANSPORTER_1"/>
    <property type="match status" value="1"/>
</dbReference>
<name>A0A3R6IYG1_9FIRM</name>
<feature type="domain" description="ABC transmembrane type-1" evidence="10">
    <location>
        <begin position="25"/>
        <end position="300"/>
    </location>
</feature>
<keyword evidence="5 8" id="KW-1133">Transmembrane helix</keyword>
<dbReference type="GO" id="GO:0140359">
    <property type="term" value="F:ABC-type transporter activity"/>
    <property type="evidence" value="ECO:0007669"/>
    <property type="project" value="InterPro"/>
</dbReference>
<accession>A0A3R6IYG1</accession>
<dbReference type="GO" id="GO:0016887">
    <property type="term" value="F:ATP hydrolysis activity"/>
    <property type="evidence" value="ECO:0007669"/>
    <property type="project" value="InterPro"/>
</dbReference>
<dbReference type="InterPro" id="IPR011527">
    <property type="entry name" value="ABC1_TM_dom"/>
</dbReference>
<dbReference type="InterPro" id="IPR003439">
    <property type="entry name" value="ABC_transporter-like_ATP-bd"/>
</dbReference>
<dbReference type="InterPro" id="IPR017871">
    <property type="entry name" value="ABC_transporter-like_CS"/>
</dbReference>
<keyword evidence="3" id="KW-0547">Nucleotide-binding</keyword>
<proteinExistence type="predicted"/>
<dbReference type="AlphaFoldDB" id="A0A3R6IYG1"/>
<feature type="transmembrane region" description="Helical" evidence="8">
    <location>
        <begin position="239"/>
        <end position="265"/>
    </location>
</feature>
<feature type="transmembrane region" description="Helical" evidence="8">
    <location>
        <begin position="20"/>
        <end position="38"/>
    </location>
</feature>
<evidence type="ECO:0000313" key="12">
    <source>
        <dbReference type="Proteomes" id="UP000286271"/>
    </source>
</evidence>
<evidence type="ECO:0000256" key="7">
    <source>
        <dbReference type="SAM" id="Coils"/>
    </source>
</evidence>
<dbReference type="GO" id="GO:0005886">
    <property type="term" value="C:plasma membrane"/>
    <property type="evidence" value="ECO:0007669"/>
    <property type="project" value="UniProtKB-SubCell"/>
</dbReference>
<feature type="transmembrane region" description="Helical" evidence="8">
    <location>
        <begin position="129"/>
        <end position="149"/>
    </location>
</feature>
<evidence type="ECO:0000256" key="8">
    <source>
        <dbReference type="SAM" id="Phobius"/>
    </source>
</evidence>
<organism evidence="11 12">
    <name type="scientific">Roseburia inulinivorans</name>
    <dbReference type="NCBI Taxonomy" id="360807"/>
    <lineage>
        <taxon>Bacteria</taxon>
        <taxon>Bacillati</taxon>
        <taxon>Bacillota</taxon>
        <taxon>Clostridia</taxon>
        <taxon>Lachnospirales</taxon>
        <taxon>Lachnospiraceae</taxon>
        <taxon>Roseburia</taxon>
    </lineage>
</organism>
<dbReference type="InterPro" id="IPR036640">
    <property type="entry name" value="ABC1_TM_sf"/>
</dbReference>
<comment type="caution">
    <text evidence="11">The sequence shown here is derived from an EMBL/GenBank/DDBJ whole genome shotgun (WGS) entry which is preliminary data.</text>
</comment>
<dbReference type="CDD" id="cd03228">
    <property type="entry name" value="ABCC_MRP_Like"/>
    <property type="match status" value="1"/>
</dbReference>
<evidence type="ECO:0000256" key="1">
    <source>
        <dbReference type="ARBA" id="ARBA00004651"/>
    </source>
</evidence>
<evidence type="ECO:0000256" key="2">
    <source>
        <dbReference type="ARBA" id="ARBA00022692"/>
    </source>
</evidence>